<feature type="chain" id="PRO_5043639324" evidence="2">
    <location>
        <begin position="22"/>
        <end position="93"/>
    </location>
</feature>
<reference evidence="3 4" key="1">
    <citation type="submission" date="2022-01" db="EMBL/GenBank/DDBJ databases">
        <authorList>
            <person name="Xiong W."/>
            <person name="Schranz E."/>
        </authorList>
    </citation>
    <scope>NUCLEOTIDE SEQUENCE [LARGE SCALE GENOMIC DNA]</scope>
</reference>
<sequence>MGKKTGVVILMLISFFVLVSAYGQPAPNYRNANPPVSHNPPKMVAPPHPTSHMGTRNRPACNAGINGHCGGSGDKLYNVGNRPCTRYCRGSRV</sequence>
<name>A0AAU9PQZ0_9ASTR</name>
<comment type="caution">
    <text evidence="3">The sequence shown here is derived from an EMBL/GenBank/DDBJ whole genome shotgun (WGS) entry which is preliminary data.</text>
</comment>
<protein>
    <submittedName>
        <fullName evidence="3">Uncharacterized protein</fullName>
    </submittedName>
</protein>
<feature type="region of interest" description="Disordered" evidence="1">
    <location>
        <begin position="32"/>
        <end position="58"/>
    </location>
</feature>
<evidence type="ECO:0000313" key="4">
    <source>
        <dbReference type="Proteomes" id="UP001157418"/>
    </source>
</evidence>
<dbReference type="AlphaFoldDB" id="A0AAU9PQZ0"/>
<evidence type="ECO:0000256" key="1">
    <source>
        <dbReference type="SAM" id="MobiDB-lite"/>
    </source>
</evidence>
<dbReference type="Proteomes" id="UP001157418">
    <property type="component" value="Unassembled WGS sequence"/>
</dbReference>
<evidence type="ECO:0000256" key="2">
    <source>
        <dbReference type="SAM" id="SignalP"/>
    </source>
</evidence>
<dbReference type="EMBL" id="CAKMRJ010005745">
    <property type="protein sequence ID" value="CAH1451935.1"/>
    <property type="molecule type" value="Genomic_DNA"/>
</dbReference>
<accession>A0AAU9PQZ0</accession>
<evidence type="ECO:0000313" key="3">
    <source>
        <dbReference type="EMBL" id="CAH1451935.1"/>
    </source>
</evidence>
<proteinExistence type="predicted"/>
<organism evidence="3 4">
    <name type="scientific">Lactuca virosa</name>
    <dbReference type="NCBI Taxonomy" id="75947"/>
    <lineage>
        <taxon>Eukaryota</taxon>
        <taxon>Viridiplantae</taxon>
        <taxon>Streptophyta</taxon>
        <taxon>Embryophyta</taxon>
        <taxon>Tracheophyta</taxon>
        <taxon>Spermatophyta</taxon>
        <taxon>Magnoliopsida</taxon>
        <taxon>eudicotyledons</taxon>
        <taxon>Gunneridae</taxon>
        <taxon>Pentapetalae</taxon>
        <taxon>asterids</taxon>
        <taxon>campanulids</taxon>
        <taxon>Asterales</taxon>
        <taxon>Asteraceae</taxon>
        <taxon>Cichorioideae</taxon>
        <taxon>Cichorieae</taxon>
        <taxon>Lactucinae</taxon>
        <taxon>Lactuca</taxon>
    </lineage>
</organism>
<gene>
    <name evidence="3" type="ORF">LVIROSA_LOCUS37264</name>
</gene>
<keyword evidence="4" id="KW-1185">Reference proteome</keyword>
<keyword evidence="2" id="KW-0732">Signal</keyword>
<feature type="signal peptide" evidence="2">
    <location>
        <begin position="1"/>
        <end position="21"/>
    </location>
</feature>